<dbReference type="RefSeq" id="WP_120332020.1">
    <property type="nucleotide sequence ID" value="NZ_RAQQ01000038.1"/>
</dbReference>
<evidence type="ECO:0000259" key="3">
    <source>
        <dbReference type="Pfam" id="PF00561"/>
    </source>
</evidence>
<organism evidence="4 5">
    <name type="scientific">Micromonospora globbae</name>
    <dbReference type="NCBI Taxonomy" id="1894969"/>
    <lineage>
        <taxon>Bacteria</taxon>
        <taxon>Bacillati</taxon>
        <taxon>Actinomycetota</taxon>
        <taxon>Actinomycetes</taxon>
        <taxon>Micromonosporales</taxon>
        <taxon>Micromonosporaceae</taxon>
        <taxon>Micromonospora</taxon>
    </lineage>
</organism>
<evidence type="ECO:0000313" key="5">
    <source>
        <dbReference type="Proteomes" id="UP000285744"/>
    </source>
</evidence>
<dbReference type="Pfam" id="PF00561">
    <property type="entry name" value="Abhydrolase_1"/>
    <property type="match status" value="1"/>
</dbReference>
<dbReference type="Gene3D" id="3.40.50.1820">
    <property type="entry name" value="alpha/beta hydrolase"/>
    <property type="match status" value="1"/>
</dbReference>
<dbReference type="PANTHER" id="PTHR43798">
    <property type="entry name" value="MONOACYLGLYCEROL LIPASE"/>
    <property type="match status" value="1"/>
</dbReference>
<dbReference type="OrthoDB" id="9796770at2"/>
<dbReference type="PRINTS" id="PR00793">
    <property type="entry name" value="PROAMNOPTASE"/>
</dbReference>
<gene>
    <name evidence="4" type="ORF">D7I43_30420</name>
</gene>
<dbReference type="PRINTS" id="PR00111">
    <property type="entry name" value="ABHYDROLASE"/>
</dbReference>
<proteinExistence type="inferred from homology"/>
<evidence type="ECO:0000256" key="1">
    <source>
        <dbReference type="ARBA" id="ARBA00010088"/>
    </source>
</evidence>
<dbReference type="GO" id="GO:0004177">
    <property type="term" value="F:aminopeptidase activity"/>
    <property type="evidence" value="ECO:0007669"/>
    <property type="project" value="UniProtKB-EC"/>
</dbReference>
<dbReference type="EMBL" id="RAQQ01000038">
    <property type="protein sequence ID" value="RKF23650.1"/>
    <property type="molecule type" value="Genomic_DNA"/>
</dbReference>
<dbReference type="PANTHER" id="PTHR43798:SF31">
    <property type="entry name" value="AB HYDROLASE SUPERFAMILY PROTEIN YCLE"/>
    <property type="match status" value="1"/>
</dbReference>
<dbReference type="GO" id="GO:0006508">
    <property type="term" value="P:proteolysis"/>
    <property type="evidence" value="ECO:0007669"/>
    <property type="project" value="InterPro"/>
</dbReference>
<dbReference type="InterPro" id="IPR050266">
    <property type="entry name" value="AB_hydrolase_sf"/>
</dbReference>
<protein>
    <submittedName>
        <fullName evidence="4">Alpha/beta hydrolase</fullName>
    </submittedName>
</protein>
<dbReference type="InterPro" id="IPR002410">
    <property type="entry name" value="Peptidase_S33"/>
</dbReference>
<dbReference type="GO" id="GO:0016020">
    <property type="term" value="C:membrane"/>
    <property type="evidence" value="ECO:0007669"/>
    <property type="project" value="TreeGrafter"/>
</dbReference>
<accession>A0A420ESM0</accession>
<name>A0A420ESM0_9ACTN</name>
<evidence type="ECO:0000256" key="2">
    <source>
        <dbReference type="ARBA" id="ARBA00022801"/>
    </source>
</evidence>
<keyword evidence="2 4" id="KW-0378">Hydrolase</keyword>
<feature type="domain" description="AB hydrolase-1" evidence="3">
    <location>
        <begin position="22"/>
        <end position="266"/>
    </location>
</feature>
<dbReference type="Proteomes" id="UP000285744">
    <property type="component" value="Unassembled WGS sequence"/>
</dbReference>
<comment type="caution">
    <text evidence="4">The sequence shown here is derived from an EMBL/GenBank/DDBJ whole genome shotgun (WGS) entry which is preliminary data.</text>
</comment>
<dbReference type="InterPro" id="IPR029058">
    <property type="entry name" value="AB_hydrolase_fold"/>
</dbReference>
<evidence type="ECO:0000313" key="4">
    <source>
        <dbReference type="EMBL" id="RKF23650.1"/>
    </source>
</evidence>
<dbReference type="AlphaFoldDB" id="A0A420ESM0"/>
<reference evidence="4 5" key="1">
    <citation type="journal article" date="2018" name="Int. J. Syst. Evol. Microbiol.">
        <title>Micromonospora globbae sp. nov., an endophytic actinomycete isolated from roots of Globba winitii C. H. Wright.</title>
        <authorList>
            <person name="Kuncharoen N."/>
            <person name="Pittayakhajonwut P."/>
            <person name="Tanasupawat S."/>
        </authorList>
    </citation>
    <scope>NUCLEOTIDE SEQUENCE [LARGE SCALE GENOMIC DNA]</scope>
    <source>
        <strain evidence="4 5">WPS1-2</strain>
    </source>
</reference>
<dbReference type="SUPFAM" id="SSF53474">
    <property type="entry name" value="alpha/beta-Hydrolases"/>
    <property type="match status" value="1"/>
</dbReference>
<dbReference type="InterPro" id="IPR000073">
    <property type="entry name" value="AB_hydrolase_1"/>
</dbReference>
<comment type="similarity">
    <text evidence="1">Belongs to the peptidase S33 family.</text>
</comment>
<sequence length="296" mass="33657">MNLDVRSDDNCHLWAEQSGSGPPLVLCHGGPGLWDYLDPVARLLDDRARTIRWDQRGCGRSQRRGPYSVARFVADLDAVRDQLAGPRMALLGHSWGAHLALRYTIEHPERVSHLIYVSGTGIDPERGWHPHYKRNLRLRLGHHLDRWEALSARTRTPEEDREQAVLQWSADFADHGTALRHAEGMATPWLGINYDCNQAINAEVKQELSNSEMAVQCRALDLPVLIIDGTEDIRPRWAVDSLHQAFTNSQRVSLAGSGHLPWVENPHDFRRTVTTFLTQHSRQTLSQVHREPPDPR</sequence>